<gene>
    <name evidence="1" type="ORF">R1sor_004206</name>
</gene>
<dbReference type="AlphaFoldDB" id="A0ABD3H7R5"/>
<evidence type="ECO:0000313" key="1">
    <source>
        <dbReference type="EMBL" id="KAL3686184.1"/>
    </source>
</evidence>
<comment type="caution">
    <text evidence="1">The sequence shown here is derived from an EMBL/GenBank/DDBJ whole genome shotgun (WGS) entry which is preliminary data.</text>
</comment>
<keyword evidence="2" id="KW-1185">Reference proteome</keyword>
<evidence type="ECO:0000313" key="2">
    <source>
        <dbReference type="Proteomes" id="UP001633002"/>
    </source>
</evidence>
<protein>
    <recommendedName>
        <fullName evidence="3">Endonuclease/exonuclease/phosphatase domain-containing protein</fullName>
    </recommendedName>
</protein>
<reference evidence="1 2" key="1">
    <citation type="submission" date="2024-09" db="EMBL/GenBank/DDBJ databases">
        <title>Chromosome-scale assembly of Riccia sorocarpa.</title>
        <authorList>
            <person name="Paukszto L."/>
        </authorList>
    </citation>
    <scope>NUCLEOTIDE SEQUENCE [LARGE SCALE GENOMIC DNA]</scope>
    <source>
        <strain evidence="1">LP-2024</strain>
        <tissue evidence="1">Aerial parts of the thallus</tissue>
    </source>
</reference>
<dbReference type="Proteomes" id="UP001633002">
    <property type="component" value="Unassembled WGS sequence"/>
</dbReference>
<name>A0ABD3H7R5_9MARC</name>
<proteinExistence type="predicted"/>
<organism evidence="1 2">
    <name type="scientific">Riccia sorocarpa</name>
    <dbReference type="NCBI Taxonomy" id="122646"/>
    <lineage>
        <taxon>Eukaryota</taxon>
        <taxon>Viridiplantae</taxon>
        <taxon>Streptophyta</taxon>
        <taxon>Embryophyta</taxon>
        <taxon>Marchantiophyta</taxon>
        <taxon>Marchantiopsida</taxon>
        <taxon>Marchantiidae</taxon>
        <taxon>Marchantiales</taxon>
        <taxon>Ricciaceae</taxon>
        <taxon>Riccia</taxon>
    </lineage>
</organism>
<dbReference type="Gene3D" id="3.60.10.10">
    <property type="entry name" value="Endonuclease/exonuclease/phosphatase"/>
    <property type="match status" value="1"/>
</dbReference>
<accession>A0ABD3H7R5</accession>
<dbReference type="EMBL" id="JBJQOH010000006">
    <property type="protein sequence ID" value="KAL3686184.1"/>
    <property type="molecule type" value="Genomic_DNA"/>
</dbReference>
<evidence type="ECO:0008006" key="3">
    <source>
        <dbReference type="Google" id="ProtNLM"/>
    </source>
</evidence>
<dbReference type="SUPFAM" id="SSF56219">
    <property type="entry name" value="DNase I-like"/>
    <property type="match status" value="1"/>
</dbReference>
<dbReference type="InterPro" id="IPR036691">
    <property type="entry name" value="Endo/exonu/phosph_ase_sf"/>
</dbReference>
<sequence length="312" mass="35832">MTDNAFKVIAWNTRGFGRCLRRKVIRKFLKENQGAIIALQELKVTNRERLLLSLKAIVPGATIIVDYTVSGRGGAALIVPPTFTVIDSGRNELVDAYLCAVTTNGGNFTRYAFCGNRYDQARLDRFYLTGGGQWTHLVQSVTHHTDQVVSDHVPISLHCQLTTDTSKTYHKMDCNLLKKPGVLDKVKLAWVDHPPDAGNPQRKWQLAWLRVKKLLKHEAAIHKQHDKDLSDQMVELTRIREMNPLEVTAEHSARLQDLQSQIRNREQNDARAWRLRSKDRWLREGKAPSLYFFAQMRARFTRETMDAHAHTR</sequence>